<keyword evidence="2" id="KW-1185">Reference proteome</keyword>
<dbReference type="Proteomes" id="UP001189624">
    <property type="component" value="Chromosome 9"/>
</dbReference>
<evidence type="ECO:0000313" key="1">
    <source>
        <dbReference type="EMBL" id="CAJ1972969.1"/>
    </source>
</evidence>
<organism evidence="1 2">
    <name type="scientific">Sphenostylis stenocarpa</name>
    <dbReference type="NCBI Taxonomy" id="92480"/>
    <lineage>
        <taxon>Eukaryota</taxon>
        <taxon>Viridiplantae</taxon>
        <taxon>Streptophyta</taxon>
        <taxon>Embryophyta</taxon>
        <taxon>Tracheophyta</taxon>
        <taxon>Spermatophyta</taxon>
        <taxon>Magnoliopsida</taxon>
        <taxon>eudicotyledons</taxon>
        <taxon>Gunneridae</taxon>
        <taxon>Pentapetalae</taxon>
        <taxon>rosids</taxon>
        <taxon>fabids</taxon>
        <taxon>Fabales</taxon>
        <taxon>Fabaceae</taxon>
        <taxon>Papilionoideae</taxon>
        <taxon>50 kb inversion clade</taxon>
        <taxon>NPAAA clade</taxon>
        <taxon>indigoferoid/millettioid clade</taxon>
        <taxon>Phaseoleae</taxon>
        <taxon>Sphenostylis</taxon>
    </lineage>
</organism>
<gene>
    <name evidence="1" type="ORF">AYBTSS11_LOCUS25026</name>
</gene>
<evidence type="ECO:0000313" key="2">
    <source>
        <dbReference type="Proteomes" id="UP001189624"/>
    </source>
</evidence>
<dbReference type="AlphaFoldDB" id="A0AA86VV28"/>
<dbReference type="EMBL" id="OY731406">
    <property type="protein sequence ID" value="CAJ1972969.1"/>
    <property type="molecule type" value="Genomic_DNA"/>
</dbReference>
<name>A0AA86VV28_9FABA</name>
<reference evidence="1" key="1">
    <citation type="submission" date="2023-10" db="EMBL/GenBank/DDBJ databases">
        <authorList>
            <person name="Domelevo Entfellner J.-B."/>
        </authorList>
    </citation>
    <scope>NUCLEOTIDE SEQUENCE</scope>
</reference>
<protein>
    <submittedName>
        <fullName evidence="1">Uncharacterized protein</fullName>
    </submittedName>
</protein>
<dbReference type="Gramene" id="rna-AYBTSS11_LOCUS25026">
    <property type="protein sequence ID" value="CAJ1972969.1"/>
    <property type="gene ID" value="gene-AYBTSS11_LOCUS25026"/>
</dbReference>
<accession>A0AA86VV28</accession>
<sequence>MVGKRIVLLRGILSSQVFKTTFDIVFKTVIKVRVLYNLATEGGFVNWREALEHPNSCSIYETKSVPLKGPVNHNEIPLPPKVHFWICILCGGIYLQRPIS</sequence>
<proteinExistence type="predicted"/>